<dbReference type="Proteomes" id="UP000254866">
    <property type="component" value="Unassembled WGS sequence"/>
</dbReference>
<dbReference type="RefSeq" id="XP_031869229.1">
    <property type="nucleotide sequence ID" value="XM_032014548.1"/>
</dbReference>
<gene>
    <name evidence="2" type="ORF">BP5553_05925</name>
</gene>
<evidence type="ECO:0000256" key="1">
    <source>
        <dbReference type="SAM" id="Coils"/>
    </source>
</evidence>
<comment type="caution">
    <text evidence="2">The sequence shown here is derived from an EMBL/GenBank/DDBJ whole genome shotgun (WGS) entry which is preliminary data.</text>
</comment>
<dbReference type="OrthoDB" id="10337207at2759"/>
<name>A0A370TM23_9HELO</name>
<keyword evidence="3" id="KW-1185">Reference proteome</keyword>
<feature type="coiled-coil region" evidence="1">
    <location>
        <begin position="176"/>
        <end position="206"/>
    </location>
</feature>
<dbReference type="GeneID" id="43598774"/>
<dbReference type="AlphaFoldDB" id="A0A370TM23"/>
<accession>A0A370TM23</accession>
<protein>
    <submittedName>
        <fullName evidence="2">Uncharacterized protein</fullName>
    </submittedName>
</protein>
<evidence type="ECO:0000313" key="2">
    <source>
        <dbReference type="EMBL" id="RDL36573.1"/>
    </source>
</evidence>
<organism evidence="2 3">
    <name type="scientific">Venustampulla echinocandica</name>
    <dbReference type="NCBI Taxonomy" id="2656787"/>
    <lineage>
        <taxon>Eukaryota</taxon>
        <taxon>Fungi</taxon>
        <taxon>Dikarya</taxon>
        <taxon>Ascomycota</taxon>
        <taxon>Pezizomycotina</taxon>
        <taxon>Leotiomycetes</taxon>
        <taxon>Helotiales</taxon>
        <taxon>Pleuroascaceae</taxon>
        <taxon>Venustampulla</taxon>
    </lineage>
</organism>
<keyword evidence="1" id="KW-0175">Coiled coil</keyword>
<proteinExistence type="predicted"/>
<evidence type="ECO:0000313" key="3">
    <source>
        <dbReference type="Proteomes" id="UP000254866"/>
    </source>
</evidence>
<reference evidence="2 3" key="1">
    <citation type="journal article" date="2018" name="IMA Fungus">
        <title>IMA Genome-F 9: Draft genome sequence of Annulohypoxylon stygium, Aspergillus mulundensis, Berkeleyomyces basicola (syn. Thielaviopsis basicola), Ceratocystis smalleyi, two Cercospora beticola strains, Coleophoma cylindrospora, Fusarium fracticaudum, Phialophora cf. hyalina, and Morchella septimelata.</title>
        <authorList>
            <person name="Wingfield B.D."/>
            <person name="Bills G.F."/>
            <person name="Dong Y."/>
            <person name="Huang W."/>
            <person name="Nel W.J."/>
            <person name="Swalarsk-Parry B.S."/>
            <person name="Vaghefi N."/>
            <person name="Wilken P.M."/>
            <person name="An Z."/>
            <person name="de Beer Z.W."/>
            <person name="De Vos L."/>
            <person name="Chen L."/>
            <person name="Duong T.A."/>
            <person name="Gao Y."/>
            <person name="Hammerbacher A."/>
            <person name="Kikkert J.R."/>
            <person name="Li Y."/>
            <person name="Li H."/>
            <person name="Li K."/>
            <person name="Li Q."/>
            <person name="Liu X."/>
            <person name="Ma X."/>
            <person name="Naidoo K."/>
            <person name="Pethybridge S.J."/>
            <person name="Sun J."/>
            <person name="Steenkamp E.T."/>
            <person name="van der Nest M.A."/>
            <person name="van Wyk S."/>
            <person name="Wingfield M.J."/>
            <person name="Xiong C."/>
            <person name="Yue Q."/>
            <person name="Zhang X."/>
        </authorList>
    </citation>
    <scope>NUCLEOTIDE SEQUENCE [LARGE SCALE GENOMIC DNA]</scope>
    <source>
        <strain evidence="2 3">BP 5553</strain>
    </source>
</reference>
<dbReference type="EMBL" id="NPIC01000004">
    <property type="protein sequence ID" value="RDL36573.1"/>
    <property type="molecule type" value="Genomic_DNA"/>
</dbReference>
<sequence>MTMLEEINDEDLLELRRDVIVPHSTPMIMRSENQQRYFQNCWFIVAGLVEYCRFEFEKDGPLAFKMYRWLHVAPEEMEETKSALIGRLTYNHVDSTLLVAQTIMGRDGYTPEMMKELPETSWKETRVWGNYGGVVQNSTGVGPPFGIYAGAATAKLENGLTWRTAGAMSNRWYYHYQNIEKGLVALEEAQREANKKASEGERKTEKRSVPYLYRWAARPGFELNLRLLRTYEVNRGRSCGYICLSETIDTIYNQCLGTDTPTKASILTKKLKPTMLLEHNFEPLNRELPARQGFRGLKSTGPCVKCMATQPHPHPEKLKTPITPWYRHPDPGQAHRILCYFCYNQVRPKRVDIPYRMVPVPKMDRNGPCAACKSPTTDASSGWSLDTRIQGGIDGGQLCKTCHDIFIVQHMLLDSTELRERRSMCSYFKCTGKVAKKKGPRWYDHPENIDKVPIAEYRNVCATCFGKIHKKDLPRRKLALDIARKSILNLEMGVSSKYNKQEMR</sequence>